<proteinExistence type="predicted"/>
<dbReference type="Proteomes" id="UP001177670">
    <property type="component" value="Unassembled WGS sequence"/>
</dbReference>
<protein>
    <submittedName>
        <fullName evidence="2">Uncharacterized protein</fullName>
    </submittedName>
</protein>
<organism evidence="2 3">
    <name type="scientific">Melipona bicolor</name>
    <dbReference type="NCBI Taxonomy" id="60889"/>
    <lineage>
        <taxon>Eukaryota</taxon>
        <taxon>Metazoa</taxon>
        <taxon>Ecdysozoa</taxon>
        <taxon>Arthropoda</taxon>
        <taxon>Hexapoda</taxon>
        <taxon>Insecta</taxon>
        <taxon>Pterygota</taxon>
        <taxon>Neoptera</taxon>
        <taxon>Endopterygota</taxon>
        <taxon>Hymenoptera</taxon>
        <taxon>Apocrita</taxon>
        <taxon>Aculeata</taxon>
        <taxon>Apoidea</taxon>
        <taxon>Anthophila</taxon>
        <taxon>Apidae</taxon>
        <taxon>Melipona</taxon>
    </lineage>
</organism>
<sequence length="139" mass="16196">MIKIITKITQEMNNGIRLRKKPRDICLKRLKLDTSQKSLAEISFEKIRSEESLTDEKSVPEINERNRKIEDSTVRDLKLEESRRKDVENKKEEDTAEGKRESEKFAVKGSNSSIEQVFERDTCFFAIPCIVTFEVNIVT</sequence>
<accession>A0AA40KL73</accession>
<comment type="caution">
    <text evidence="2">The sequence shown here is derived from an EMBL/GenBank/DDBJ whole genome shotgun (WGS) entry which is preliminary data.</text>
</comment>
<feature type="region of interest" description="Disordered" evidence="1">
    <location>
        <begin position="80"/>
        <end position="106"/>
    </location>
</feature>
<name>A0AA40KL73_9HYME</name>
<evidence type="ECO:0000313" key="3">
    <source>
        <dbReference type="Proteomes" id="UP001177670"/>
    </source>
</evidence>
<reference evidence="2" key="1">
    <citation type="submission" date="2021-10" db="EMBL/GenBank/DDBJ databases">
        <title>Melipona bicolor Genome sequencing and assembly.</title>
        <authorList>
            <person name="Araujo N.S."/>
            <person name="Arias M.C."/>
        </authorList>
    </citation>
    <scope>NUCLEOTIDE SEQUENCE</scope>
    <source>
        <strain evidence="2">USP_2M_L1-L4_2017</strain>
        <tissue evidence="2">Whole body</tissue>
    </source>
</reference>
<dbReference type="EMBL" id="JAHYIQ010000018">
    <property type="protein sequence ID" value="KAK1124218.1"/>
    <property type="molecule type" value="Genomic_DNA"/>
</dbReference>
<gene>
    <name evidence="2" type="ORF">K0M31_006593</name>
</gene>
<dbReference type="AlphaFoldDB" id="A0AA40KL73"/>
<evidence type="ECO:0000256" key="1">
    <source>
        <dbReference type="SAM" id="MobiDB-lite"/>
    </source>
</evidence>
<evidence type="ECO:0000313" key="2">
    <source>
        <dbReference type="EMBL" id="KAK1124218.1"/>
    </source>
</evidence>
<keyword evidence="3" id="KW-1185">Reference proteome</keyword>